<dbReference type="Proteomes" id="UP000320231">
    <property type="component" value="Chromosome"/>
</dbReference>
<dbReference type="KEGG" id="hsr:HSBAA_55070"/>
<name>A0A455UHR3_9GAMM</name>
<dbReference type="EMBL" id="AP019514">
    <property type="protein sequence ID" value="BBI64201.1"/>
    <property type="molecule type" value="Genomic_DNA"/>
</dbReference>
<protein>
    <recommendedName>
        <fullName evidence="2">Thiamine pyrophosphate enzyme N-terminal TPP-binding domain-containing protein</fullName>
    </recommendedName>
</protein>
<dbReference type="GO" id="GO:0050660">
    <property type="term" value="F:flavin adenine dinucleotide binding"/>
    <property type="evidence" value="ECO:0007669"/>
    <property type="project" value="TreeGrafter"/>
</dbReference>
<gene>
    <name evidence="3" type="ORF">HSBAA_55070</name>
</gene>
<proteinExistence type="inferred from homology"/>
<sequence>MELLSGADMIARFLQDEGIEYIYGYPGGAALHIYDALFRQDKVKHILVRHEQAATHAADGYARASGKAGCVLVTSGLVLRMPSPALPPPTWTQFPWWCCVVRWRAI</sequence>
<dbReference type="InterPro" id="IPR029061">
    <property type="entry name" value="THDP-binding"/>
</dbReference>
<dbReference type="SUPFAM" id="SSF52518">
    <property type="entry name" value="Thiamin diphosphate-binding fold (THDP-binding)"/>
    <property type="match status" value="1"/>
</dbReference>
<dbReference type="GO" id="GO:0030976">
    <property type="term" value="F:thiamine pyrophosphate binding"/>
    <property type="evidence" value="ECO:0007669"/>
    <property type="project" value="InterPro"/>
</dbReference>
<accession>A0A455UHR3</accession>
<dbReference type="GO" id="GO:0009099">
    <property type="term" value="P:L-valine biosynthetic process"/>
    <property type="evidence" value="ECO:0007669"/>
    <property type="project" value="TreeGrafter"/>
</dbReference>
<organism evidence="3 4">
    <name type="scientific">Vreelandella sulfidaeris</name>
    <dbReference type="NCBI Taxonomy" id="115553"/>
    <lineage>
        <taxon>Bacteria</taxon>
        <taxon>Pseudomonadati</taxon>
        <taxon>Pseudomonadota</taxon>
        <taxon>Gammaproteobacteria</taxon>
        <taxon>Oceanospirillales</taxon>
        <taxon>Halomonadaceae</taxon>
        <taxon>Vreelandella</taxon>
    </lineage>
</organism>
<comment type="similarity">
    <text evidence="1">Belongs to the TPP enzyme family.</text>
</comment>
<evidence type="ECO:0000313" key="3">
    <source>
        <dbReference type="EMBL" id="BBI64201.1"/>
    </source>
</evidence>
<dbReference type="PANTHER" id="PTHR18968">
    <property type="entry name" value="THIAMINE PYROPHOSPHATE ENZYMES"/>
    <property type="match status" value="1"/>
</dbReference>
<dbReference type="AlphaFoldDB" id="A0A455UHR3"/>
<dbReference type="GO" id="GO:0003984">
    <property type="term" value="F:acetolactate synthase activity"/>
    <property type="evidence" value="ECO:0007669"/>
    <property type="project" value="TreeGrafter"/>
</dbReference>
<reference evidence="3 4" key="1">
    <citation type="journal article" date="2019" name="Microbiol. Resour. Announc.">
        <title>Complete Genome Sequence of Halomonas sulfidaeris Strain Esulfide1 Isolated from a Metal Sulfide Rock at a Depth of 2,200 Meters, Obtained Using Nanopore Sequencing.</title>
        <authorList>
            <person name="Saito M."/>
            <person name="Nishigata A."/>
            <person name="Galipon J."/>
            <person name="Arakawa K."/>
        </authorList>
    </citation>
    <scope>NUCLEOTIDE SEQUENCE [LARGE SCALE GENOMIC DNA]</scope>
    <source>
        <strain evidence="3 4">ATCC BAA-803</strain>
    </source>
</reference>
<evidence type="ECO:0000313" key="4">
    <source>
        <dbReference type="Proteomes" id="UP000320231"/>
    </source>
</evidence>
<dbReference type="GO" id="GO:0005948">
    <property type="term" value="C:acetolactate synthase complex"/>
    <property type="evidence" value="ECO:0007669"/>
    <property type="project" value="TreeGrafter"/>
</dbReference>
<dbReference type="Pfam" id="PF02776">
    <property type="entry name" value="TPP_enzyme_N"/>
    <property type="match status" value="1"/>
</dbReference>
<feature type="domain" description="Thiamine pyrophosphate enzyme N-terminal TPP-binding" evidence="2">
    <location>
        <begin position="5"/>
        <end position="76"/>
    </location>
</feature>
<dbReference type="PANTHER" id="PTHR18968:SF13">
    <property type="entry name" value="ACETOLACTATE SYNTHASE CATALYTIC SUBUNIT, MITOCHONDRIAL"/>
    <property type="match status" value="1"/>
</dbReference>
<dbReference type="InterPro" id="IPR012001">
    <property type="entry name" value="Thiamin_PyroP_enz_TPP-bd_dom"/>
</dbReference>
<evidence type="ECO:0000256" key="1">
    <source>
        <dbReference type="ARBA" id="ARBA00007812"/>
    </source>
</evidence>
<dbReference type="CDD" id="cd07035">
    <property type="entry name" value="TPP_PYR_POX_like"/>
    <property type="match status" value="1"/>
</dbReference>
<dbReference type="GO" id="GO:0009097">
    <property type="term" value="P:isoleucine biosynthetic process"/>
    <property type="evidence" value="ECO:0007669"/>
    <property type="project" value="TreeGrafter"/>
</dbReference>
<dbReference type="InterPro" id="IPR045229">
    <property type="entry name" value="TPP_enz"/>
</dbReference>
<evidence type="ECO:0000259" key="2">
    <source>
        <dbReference type="Pfam" id="PF02776"/>
    </source>
</evidence>
<dbReference type="Gene3D" id="3.40.50.970">
    <property type="match status" value="1"/>
</dbReference>